<gene>
    <name evidence="3" type="ORF">HINF_LOCUS3870</name>
    <name evidence="2" type="ORF">HINF_LOCUS49786</name>
</gene>
<evidence type="ECO:0000313" key="2">
    <source>
        <dbReference type="EMBL" id="CAI9962141.1"/>
    </source>
</evidence>
<evidence type="ECO:0000313" key="4">
    <source>
        <dbReference type="Proteomes" id="UP001642409"/>
    </source>
</evidence>
<reference evidence="2" key="1">
    <citation type="submission" date="2023-06" db="EMBL/GenBank/DDBJ databases">
        <authorList>
            <person name="Kurt Z."/>
        </authorList>
    </citation>
    <scope>NUCLEOTIDE SEQUENCE</scope>
</reference>
<dbReference type="EMBL" id="CATOUU010000952">
    <property type="protein sequence ID" value="CAI9962141.1"/>
    <property type="molecule type" value="Genomic_DNA"/>
</dbReference>
<accession>A0AA86URU5</accession>
<comment type="caution">
    <text evidence="2">The sequence shown here is derived from an EMBL/GenBank/DDBJ whole genome shotgun (WGS) entry which is preliminary data.</text>
</comment>
<evidence type="ECO:0000256" key="1">
    <source>
        <dbReference type="SAM" id="MobiDB-lite"/>
    </source>
</evidence>
<dbReference type="EMBL" id="CAXDID020000007">
    <property type="protein sequence ID" value="CAL5976546.1"/>
    <property type="molecule type" value="Genomic_DNA"/>
</dbReference>
<dbReference type="Proteomes" id="UP001642409">
    <property type="component" value="Unassembled WGS sequence"/>
</dbReference>
<protein>
    <submittedName>
        <fullName evidence="3">Hypothetical_protein</fullName>
    </submittedName>
</protein>
<feature type="compositionally biased region" description="Polar residues" evidence="1">
    <location>
        <begin position="1"/>
        <end position="20"/>
    </location>
</feature>
<evidence type="ECO:0000313" key="3">
    <source>
        <dbReference type="EMBL" id="CAL5976546.1"/>
    </source>
</evidence>
<feature type="region of interest" description="Disordered" evidence="1">
    <location>
        <begin position="1"/>
        <end position="22"/>
    </location>
</feature>
<reference evidence="3 4" key="2">
    <citation type="submission" date="2024-07" db="EMBL/GenBank/DDBJ databases">
        <authorList>
            <person name="Akdeniz Z."/>
        </authorList>
    </citation>
    <scope>NUCLEOTIDE SEQUENCE [LARGE SCALE GENOMIC DNA]</scope>
</reference>
<name>A0AA86URU5_9EUKA</name>
<sequence>MNVRRTSATKATNDSGTSIHGRNAAASCKPIYTGVHLRRTICVSKEAMERLPLSNPEGSLKTAQHFGSVDFTFHNRFGRAASQKVGCGEEREAQPNESIIDHTKQSWYFSNASSALTSSAELNRSKLLLNYAKTGQILRFYI</sequence>
<dbReference type="AlphaFoldDB" id="A0AA86URU5"/>
<organism evidence="2">
    <name type="scientific">Hexamita inflata</name>
    <dbReference type="NCBI Taxonomy" id="28002"/>
    <lineage>
        <taxon>Eukaryota</taxon>
        <taxon>Metamonada</taxon>
        <taxon>Diplomonadida</taxon>
        <taxon>Hexamitidae</taxon>
        <taxon>Hexamitinae</taxon>
        <taxon>Hexamita</taxon>
    </lineage>
</organism>
<keyword evidence="4" id="KW-1185">Reference proteome</keyword>
<proteinExistence type="predicted"/>